<name>A0A8H4UB59_9HYPO</name>
<dbReference type="PROSITE" id="PS50280">
    <property type="entry name" value="SET"/>
    <property type="match status" value="1"/>
</dbReference>
<dbReference type="PANTHER" id="PTHR47643">
    <property type="entry name" value="TPR DOMAIN PROTEIN (AFU_ORTHOLOGUE AFUA_5G12710)"/>
    <property type="match status" value="1"/>
</dbReference>
<dbReference type="Pfam" id="PF00856">
    <property type="entry name" value="SET"/>
    <property type="match status" value="1"/>
</dbReference>
<evidence type="ECO:0000259" key="1">
    <source>
        <dbReference type="PROSITE" id="PS50280"/>
    </source>
</evidence>
<comment type="caution">
    <text evidence="2">The sequence shown here is derived from an EMBL/GenBank/DDBJ whole genome shotgun (WGS) entry which is preliminary data.</text>
</comment>
<dbReference type="Gene3D" id="2.170.270.10">
    <property type="entry name" value="SET domain"/>
    <property type="match status" value="1"/>
</dbReference>
<organism evidence="2 3">
    <name type="scientific">Fusarium sarcochroum</name>
    <dbReference type="NCBI Taxonomy" id="1208366"/>
    <lineage>
        <taxon>Eukaryota</taxon>
        <taxon>Fungi</taxon>
        <taxon>Dikarya</taxon>
        <taxon>Ascomycota</taxon>
        <taxon>Pezizomycotina</taxon>
        <taxon>Sordariomycetes</taxon>
        <taxon>Hypocreomycetidae</taxon>
        <taxon>Hypocreales</taxon>
        <taxon>Nectriaceae</taxon>
        <taxon>Fusarium</taxon>
        <taxon>Fusarium lateritium species complex</taxon>
    </lineage>
</organism>
<gene>
    <name evidence="2" type="ORF">FSARC_437</name>
</gene>
<dbReference type="InterPro" id="IPR053209">
    <property type="entry name" value="Gramillin-biosynth_MTr"/>
</dbReference>
<dbReference type="AlphaFoldDB" id="A0A8H4UB59"/>
<dbReference type="SUPFAM" id="SSF48452">
    <property type="entry name" value="TPR-like"/>
    <property type="match status" value="1"/>
</dbReference>
<evidence type="ECO:0000313" key="2">
    <source>
        <dbReference type="EMBL" id="KAF4973185.1"/>
    </source>
</evidence>
<dbReference type="EMBL" id="JABEXW010000026">
    <property type="protein sequence ID" value="KAF4973185.1"/>
    <property type="molecule type" value="Genomic_DNA"/>
</dbReference>
<dbReference type="InterPro" id="IPR046341">
    <property type="entry name" value="SET_dom_sf"/>
</dbReference>
<dbReference type="InterPro" id="IPR001214">
    <property type="entry name" value="SET_dom"/>
</dbReference>
<feature type="domain" description="SET" evidence="1">
    <location>
        <begin position="336"/>
        <end position="532"/>
    </location>
</feature>
<dbReference type="OrthoDB" id="438641at2759"/>
<dbReference type="Gene3D" id="1.25.40.10">
    <property type="entry name" value="Tetratricopeptide repeat domain"/>
    <property type="match status" value="1"/>
</dbReference>
<proteinExistence type="predicted"/>
<dbReference type="SUPFAM" id="SSF82199">
    <property type="entry name" value="SET domain"/>
    <property type="match status" value="1"/>
</dbReference>
<dbReference type="InterPro" id="IPR011990">
    <property type="entry name" value="TPR-like_helical_dom_sf"/>
</dbReference>
<reference evidence="2" key="2">
    <citation type="submission" date="2020-05" db="EMBL/GenBank/DDBJ databases">
        <authorList>
            <person name="Kim H.-S."/>
            <person name="Proctor R.H."/>
            <person name="Brown D.W."/>
        </authorList>
    </citation>
    <scope>NUCLEOTIDE SEQUENCE</scope>
    <source>
        <strain evidence="2">NRRL 20472</strain>
    </source>
</reference>
<dbReference type="PANTHER" id="PTHR47643:SF2">
    <property type="entry name" value="TPR DOMAIN PROTEIN (AFU_ORTHOLOGUE AFUA_5G12710)"/>
    <property type="match status" value="1"/>
</dbReference>
<accession>A0A8H4UB59</accession>
<sequence>MDTKDVSEDDRLLVMMKRLEDAANKAMQKKGQLVQDHPPRPDVINAFMMKLVAKSFLPPTTSITMPITQVPAPYPLSIVPLQDLEPIPISQMRLETHHRGKKVLLHVLTPPDRITAVMVIVEDEEETAVLLQLYQQPEEEIDPLLERFLHYSVCIVKEPFFKQSVDGPYSLRVDHPSDIIWLDETDERIPQKWRESKLTLDNGSEIIRIRGNEFVKKQRWTGVLHSYSHAIQTAQTPEDEQLAYLNRSLVNLRLDRPARAWIDATQGYGRTAPSEKSLFRQARALYQLGNFEKSRDKLRILSESFPNSQTGEYSFTDMYEQAKATPPLIDCATFSSLVEIRDSPGRGRGLFTKKPVSAGDILLCEKAFAYYFVDEDKPGARATVLMNMSTKKITMGGTAHLLPHIAQKLYHNPECLPVFQDLYCGDYEKLEVSECDGNPVVDSFLVEKIISLNAFGAPRSCLDFSRDRMFHGQDPTMSRQESMFSTSGIWLIASRINHSCIGNCRRSMIGDMQIVRAATDLPAGAELFFYYRPPNPLESYQDVQKQLKGWGFVCQCELCKARKKTSQTVLQRRTELYNDLKSDLARESEPFDFAKANRLLKAVEKTYHGKSASKIRLELIELYLAVGDRYKASDQMAENVKMIVKALEAMGFTMVACPPDKITNRPQLEVKRWGYADDAIPWLFLKLLEAYQYLAPELCQTARLLAERSYSMVIGEKDSMYDLHAWGFKT</sequence>
<dbReference type="Proteomes" id="UP000622797">
    <property type="component" value="Unassembled WGS sequence"/>
</dbReference>
<protein>
    <recommendedName>
        <fullName evidence="1">SET domain-containing protein</fullName>
    </recommendedName>
</protein>
<keyword evidence="3" id="KW-1185">Reference proteome</keyword>
<evidence type="ECO:0000313" key="3">
    <source>
        <dbReference type="Proteomes" id="UP000622797"/>
    </source>
</evidence>
<reference evidence="2" key="1">
    <citation type="journal article" date="2020" name="BMC Genomics">
        <title>Correction to: Identification and distribution of gene clusters required for synthesis of sphingolipid metabolism inhibitors in diverse species of the filamentous fungus Fusarium.</title>
        <authorList>
            <person name="Kim H.S."/>
            <person name="Lohmar J.M."/>
            <person name="Busman M."/>
            <person name="Brown D.W."/>
            <person name="Naumann T.A."/>
            <person name="Divon H.H."/>
            <person name="Lysoe E."/>
            <person name="Uhlig S."/>
            <person name="Proctor R.H."/>
        </authorList>
    </citation>
    <scope>NUCLEOTIDE SEQUENCE</scope>
    <source>
        <strain evidence="2">NRRL 20472</strain>
    </source>
</reference>